<keyword evidence="1" id="KW-0805">Transcription regulation</keyword>
<keyword evidence="6" id="KW-1185">Reference proteome</keyword>
<dbReference type="InterPro" id="IPR031803">
    <property type="entry name" value="BAT_GAF/HTH-assoc"/>
</dbReference>
<feature type="domain" description="Bacterioopsin transcriptional activator GAF and HTH associated" evidence="4">
    <location>
        <begin position="19"/>
        <end position="143"/>
    </location>
</feature>
<evidence type="ECO:0000256" key="2">
    <source>
        <dbReference type="ARBA" id="ARBA00023163"/>
    </source>
</evidence>
<dbReference type="GeneID" id="72186513"/>
<organism evidence="5 6">
    <name type="scientific">Halorussus limi</name>
    <dbReference type="NCBI Taxonomy" id="2938695"/>
    <lineage>
        <taxon>Archaea</taxon>
        <taxon>Methanobacteriati</taxon>
        <taxon>Methanobacteriota</taxon>
        <taxon>Stenosarchaea group</taxon>
        <taxon>Halobacteria</taxon>
        <taxon>Halobacteriales</taxon>
        <taxon>Haladaptataceae</taxon>
        <taxon>Halorussus</taxon>
    </lineage>
</organism>
<dbReference type="InterPro" id="IPR007050">
    <property type="entry name" value="HTH_bacterioopsin"/>
</dbReference>
<dbReference type="PANTHER" id="PTHR34236">
    <property type="entry name" value="DIMETHYL SULFOXIDE REDUCTASE TRANSCRIPTIONAL ACTIVATOR"/>
    <property type="match status" value="1"/>
</dbReference>
<dbReference type="KEGG" id="halx:M0R89_14900"/>
<feature type="domain" description="HTH bat-type" evidence="3">
    <location>
        <begin position="158"/>
        <end position="204"/>
    </location>
</feature>
<gene>
    <name evidence="5" type="ORF">M0R89_14900</name>
</gene>
<name>A0A8U0HS59_9EURY</name>
<evidence type="ECO:0000259" key="4">
    <source>
        <dbReference type="Pfam" id="PF15915"/>
    </source>
</evidence>
<dbReference type="Proteomes" id="UP000830729">
    <property type="component" value="Chromosome"/>
</dbReference>
<dbReference type="Pfam" id="PF04967">
    <property type="entry name" value="HTH_10"/>
    <property type="match status" value="1"/>
</dbReference>
<reference evidence="5 6" key="1">
    <citation type="submission" date="2022-04" db="EMBL/GenBank/DDBJ databases">
        <title>Diverse halophilic archaea isolated from saline environments.</title>
        <authorList>
            <person name="Cui H.-L."/>
        </authorList>
    </citation>
    <scope>NUCLEOTIDE SEQUENCE [LARGE SCALE GENOMIC DNA]</scope>
    <source>
        <strain evidence="5 6">XZYJT49</strain>
    </source>
</reference>
<dbReference type="RefSeq" id="WP_248649871.1">
    <property type="nucleotide sequence ID" value="NZ_CP096659.1"/>
</dbReference>
<dbReference type="SUPFAM" id="SSF88659">
    <property type="entry name" value="Sigma3 and sigma4 domains of RNA polymerase sigma factors"/>
    <property type="match status" value="1"/>
</dbReference>
<evidence type="ECO:0000259" key="3">
    <source>
        <dbReference type="Pfam" id="PF04967"/>
    </source>
</evidence>
<protein>
    <submittedName>
        <fullName evidence="5">Helix-turn-helix domain-containing protein</fullName>
    </submittedName>
</protein>
<dbReference type="Pfam" id="PF15915">
    <property type="entry name" value="BAT"/>
    <property type="match status" value="1"/>
</dbReference>
<evidence type="ECO:0000313" key="5">
    <source>
        <dbReference type="EMBL" id="UPV73820.1"/>
    </source>
</evidence>
<dbReference type="EMBL" id="CP096659">
    <property type="protein sequence ID" value="UPV73820.1"/>
    <property type="molecule type" value="Genomic_DNA"/>
</dbReference>
<dbReference type="AlphaFoldDB" id="A0A8U0HS59"/>
<dbReference type="PANTHER" id="PTHR34236:SF1">
    <property type="entry name" value="DIMETHYL SULFOXIDE REDUCTASE TRANSCRIPTIONAL ACTIVATOR"/>
    <property type="match status" value="1"/>
</dbReference>
<accession>A0A8U0HS59</accession>
<keyword evidence="2" id="KW-0804">Transcription</keyword>
<dbReference type="InterPro" id="IPR013324">
    <property type="entry name" value="RNA_pol_sigma_r3/r4-like"/>
</dbReference>
<sequence length="221" mass="24401">MTSIADFVLAADGFPLGKAFEDFPDAVFELDRVVPSADTVMPYFWVTDESADMTDVCESLDRLPELRSAVLMEDLGERGLFRAEWEPEFLGIMTAIAETGVTVVSATGSKNGWTFELRAETSDALAAFKQYCDDHDIHVSLAKLSHLSEFETGNAFGLTPEQREALVLAYEEGYYEEPRETDLDALASELGISRQAFSSRLRRGYRIIVESGLTGEGDADT</sequence>
<evidence type="ECO:0000256" key="1">
    <source>
        <dbReference type="ARBA" id="ARBA00023015"/>
    </source>
</evidence>
<evidence type="ECO:0000313" key="6">
    <source>
        <dbReference type="Proteomes" id="UP000830729"/>
    </source>
</evidence>
<proteinExistence type="predicted"/>